<protein>
    <submittedName>
        <fullName evidence="1">Uncharacterized protein</fullName>
    </submittedName>
</protein>
<name>A0ACB9ZHU0_9PEZI</name>
<comment type="caution">
    <text evidence="1">The sequence shown here is derived from an EMBL/GenBank/DDBJ whole genome shotgun (WGS) entry which is preliminary data.</text>
</comment>
<proteinExistence type="predicted"/>
<sequence length="98" mass="11377">MPEKKHGCLGAILARLFVCVHTVRISVRSVCLPSEACSCRAVHRRAFSRSRFQYYRAPKARGYFTLRRFPFSSTNRNYPCSRKDLRQTPRPLASNLRT</sequence>
<dbReference type="EMBL" id="MU393421">
    <property type="protein sequence ID" value="KAI4871141.1"/>
    <property type="molecule type" value="Genomic_DNA"/>
</dbReference>
<reference evidence="1 2" key="1">
    <citation type="journal article" date="2022" name="New Phytol.">
        <title>Ecological generalism drives hyperdiversity of secondary metabolite gene clusters in xylarialean endophytes.</title>
        <authorList>
            <person name="Franco M.E.E."/>
            <person name="Wisecaver J.H."/>
            <person name="Arnold A.E."/>
            <person name="Ju Y.M."/>
            <person name="Slot J.C."/>
            <person name="Ahrendt S."/>
            <person name="Moore L.P."/>
            <person name="Eastman K.E."/>
            <person name="Scott K."/>
            <person name="Konkel Z."/>
            <person name="Mondo S.J."/>
            <person name="Kuo A."/>
            <person name="Hayes R.D."/>
            <person name="Haridas S."/>
            <person name="Andreopoulos B."/>
            <person name="Riley R."/>
            <person name="LaButti K."/>
            <person name="Pangilinan J."/>
            <person name="Lipzen A."/>
            <person name="Amirebrahimi M."/>
            <person name="Yan J."/>
            <person name="Adam C."/>
            <person name="Keymanesh K."/>
            <person name="Ng V."/>
            <person name="Louie K."/>
            <person name="Northen T."/>
            <person name="Drula E."/>
            <person name="Henrissat B."/>
            <person name="Hsieh H.M."/>
            <person name="Youens-Clark K."/>
            <person name="Lutzoni F."/>
            <person name="Miadlikowska J."/>
            <person name="Eastwood D.C."/>
            <person name="Hamelin R.C."/>
            <person name="Grigoriev I.V."/>
            <person name="U'Ren J.M."/>
        </authorList>
    </citation>
    <scope>NUCLEOTIDE SEQUENCE [LARGE SCALE GENOMIC DNA]</scope>
    <source>
        <strain evidence="1 2">CBS 119005</strain>
    </source>
</reference>
<evidence type="ECO:0000313" key="2">
    <source>
        <dbReference type="Proteomes" id="UP001497700"/>
    </source>
</evidence>
<dbReference type="Proteomes" id="UP001497700">
    <property type="component" value="Unassembled WGS sequence"/>
</dbReference>
<gene>
    <name evidence="1" type="ORF">F4820DRAFT_401640</name>
</gene>
<keyword evidence="2" id="KW-1185">Reference proteome</keyword>
<organism evidence="1 2">
    <name type="scientific">Hypoxylon rubiginosum</name>
    <dbReference type="NCBI Taxonomy" id="110542"/>
    <lineage>
        <taxon>Eukaryota</taxon>
        <taxon>Fungi</taxon>
        <taxon>Dikarya</taxon>
        <taxon>Ascomycota</taxon>
        <taxon>Pezizomycotina</taxon>
        <taxon>Sordariomycetes</taxon>
        <taxon>Xylariomycetidae</taxon>
        <taxon>Xylariales</taxon>
        <taxon>Hypoxylaceae</taxon>
        <taxon>Hypoxylon</taxon>
    </lineage>
</organism>
<accession>A0ACB9ZHU0</accession>
<evidence type="ECO:0000313" key="1">
    <source>
        <dbReference type="EMBL" id="KAI4871141.1"/>
    </source>
</evidence>